<feature type="region of interest" description="Disordered" evidence="1">
    <location>
        <begin position="148"/>
        <end position="168"/>
    </location>
</feature>
<accession>A0A8D8R4E3</accession>
<name>A0A8D8R4E3_9HEMI</name>
<dbReference type="PANTHER" id="PTHR47039:SF1">
    <property type="entry name" value="INOSITOL POLYPHOSPHATE 5-PHOSPHATASE E"/>
    <property type="match status" value="1"/>
</dbReference>
<dbReference type="EMBL" id="HBUF01131234">
    <property type="protein sequence ID" value="CAG6644212.1"/>
    <property type="molecule type" value="Transcribed_RNA"/>
</dbReference>
<dbReference type="EMBL" id="HBUF01131235">
    <property type="protein sequence ID" value="CAG6644213.1"/>
    <property type="molecule type" value="Transcribed_RNA"/>
</dbReference>
<feature type="domain" description="Inositol polyphosphate-related phosphatase" evidence="2">
    <location>
        <begin position="216"/>
        <end position="522"/>
    </location>
</feature>
<dbReference type="PANTHER" id="PTHR47039">
    <property type="entry name" value="INOSITOL POLYPHOSPHATE 5-PHOSPHATASE E"/>
    <property type="match status" value="1"/>
</dbReference>
<dbReference type="GO" id="GO:0046856">
    <property type="term" value="P:phosphatidylinositol dephosphorylation"/>
    <property type="evidence" value="ECO:0007669"/>
    <property type="project" value="InterPro"/>
</dbReference>
<dbReference type="SUPFAM" id="SSF56219">
    <property type="entry name" value="DNase I-like"/>
    <property type="match status" value="1"/>
</dbReference>
<dbReference type="SMART" id="SM00128">
    <property type="entry name" value="IPPc"/>
    <property type="match status" value="1"/>
</dbReference>
<feature type="compositionally biased region" description="Low complexity" evidence="1">
    <location>
        <begin position="154"/>
        <end position="168"/>
    </location>
</feature>
<reference evidence="3" key="1">
    <citation type="submission" date="2021-05" db="EMBL/GenBank/DDBJ databases">
        <authorList>
            <person name="Alioto T."/>
            <person name="Alioto T."/>
            <person name="Gomez Garrido J."/>
        </authorList>
    </citation>
    <scope>NUCLEOTIDE SEQUENCE</scope>
</reference>
<dbReference type="InterPro" id="IPR053321">
    <property type="entry name" value="IPP-5-Phosphatase_Type_IV"/>
</dbReference>
<sequence>MNKNNPEEKEHGYFTSSILRLFQFKKKKNEKAAENNLKHEKPKVECNSERKDLSSKLEITDVSPQVTARNVLSTQTPPQGVDFSPQSIVSPIEVSNRKLKYKSLSQIESTSNQNIESRKYSNKSKQLEFLHQHVSADNIIVSRSSKFTNSRGRPLSINNSPDLNSSSSADSLAKQTLLAAKVLHLMPVPKERNYLQGRVAHALLGASELDKALPNRDIHIYVGTWNMNGQEPPKELSSLFQPESLSYLPDMVVIGTQESYPEREDWEVSIQMTLGHSFVMLESKTLGTLHLAVYVRRHLIWFCSEPEEAEHSVRAGSAFRTKGAVAIGFTLFGSSFLFVTSHLTAHEERVKERIDDVRRIAKSLDLPKELPCKHRHKDVTQNYDYVFWCGDLNFRVTQPRDDVIQWYKEQTFPLPATMPMALDCQLTKSLSEGSVFKGFEEGPVTFPPTFKYDPGTCHFDTSHKQRTPSYTDRILFKTRQRPPGSPIGGEIHCLHYSSVPSICSSDHKPVWGLYKCSIRPGTDAVPLNAGQFKRDIYLEAMKRRATLYTGEEEEDKCSIQ</sequence>
<dbReference type="Pfam" id="PF22669">
    <property type="entry name" value="Exo_endo_phos2"/>
    <property type="match status" value="1"/>
</dbReference>
<dbReference type="InterPro" id="IPR000300">
    <property type="entry name" value="IPPc"/>
</dbReference>
<proteinExistence type="predicted"/>
<evidence type="ECO:0000256" key="1">
    <source>
        <dbReference type="SAM" id="MobiDB-lite"/>
    </source>
</evidence>
<dbReference type="AlphaFoldDB" id="A0A8D8R4E3"/>
<dbReference type="InterPro" id="IPR036691">
    <property type="entry name" value="Endo/exonu/phosph_ase_sf"/>
</dbReference>
<dbReference type="GO" id="GO:0016791">
    <property type="term" value="F:phosphatase activity"/>
    <property type="evidence" value="ECO:0007669"/>
    <property type="project" value="InterPro"/>
</dbReference>
<organism evidence="3">
    <name type="scientific">Cacopsylla melanoneura</name>
    <dbReference type="NCBI Taxonomy" id="428564"/>
    <lineage>
        <taxon>Eukaryota</taxon>
        <taxon>Metazoa</taxon>
        <taxon>Ecdysozoa</taxon>
        <taxon>Arthropoda</taxon>
        <taxon>Hexapoda</taxon>
        <taxon>Insecta</taxon>
        <taxon>Pterygota</taxon>
        <taxon>Neoptera</taxon>
        <taxon>Paraneoptera</taxon>
        <taxon>Hemiptera</taxon>
        <taxon>Sternorrhyncha</taxon>
        <taxon>Psylloidea</taxon>
        <taxon>Psyllidae</taxon>
        <taxon>Psyllinae</taxon>
        <taxon>Cacopsylla</taxon>
    </lineage>
</organism>
<protein>
    <submittedName>
        <fullName evidence="3">72 kDa inositol polyphosphate 5-phosphatase</fullName>
    </submittedName>
</protein>
<dbReference type="EMBL" id="HBUF01131230">
    <property type="protein sequence ID" value="CAG6644208.1"/>
    <property type="molecule type" value="Transcribed_RNA"/>
</dbReference>
<evidence type="ECO:0000313" key="3">
    <source>
        <dbReference type="EMBL" id="CAG6644213.1"/>
    </source>
</evidence>
<dbReference type="Gene3D" id="3.60.10.10">
    <property type="entry name" value="Endonuclease/exonuclease/phosphatase"/>
    <property type="match status" value="1"/>
</dbReference>
<evidence type="ECO:0000259" key="2">
    <source>
        <dbReference type="SMART" id="SM00128"/>
    </source>
</evidence>